<name>A0A9X2SXK2_9BACE</name>
<evidence type="ECO:0000313" key="2">
    <source>
        <dbReference type="Proteomes" id="UP001143810"/>
    </source>
</evidence>
<evidence type="ECO:0000313" key="1">
    <source>
        <dbReference type="EMBL" id="MCR6509235.1"/>
    </source>
</evidence>
<protein>
    <submittedName>
        <fullName evidence="1">Uncharacterized protein</fullName>
    </submittedName>
</protein>
<dbReference type="AlphaFoldDB" id="A0A9X2SXK2"/>
<comment type="caution">
    <text evidence="1">The sequence shown here is derived from an EMBL/GenBank/DDBJ whole genome shotgun (WGS) entry which is preliminary data.</text>
</comment>
<dbReference type="Proteomes" id="UP001143810">
    <property type="component" value="Unassembled WGS sequence"/>
</dbReference>
<gene>
    <name evidence="1" type="ORF">M1B78_13955</name>
</gene>
<proteinExistence type="predicted"/>
<dbReference type="EMBL" id="JAMZEE010000039">
    <property type="protein sequence ID" value="MCR6509235.1"/>
    <property type="molecule type" value="Genomic_DNA"/>
</dbReference>
<dbReference type="RefSeq" id="WP_257940994.1">
    <property type="nucleotide sequence ID" value="NZ_JAMZEE010000039.1"/>
</dbReference>
<sequence length="177" mass="21332">MKPIFPNPQMPLNQKCLLFYFFQKIMKEDIENSKSQCNTDWEWKDLWFEKWKIQTEDFLKSKKSAIDNLLVLKNPTDKLSMIVDNLDFQLLYDSINNEQSNLNKSWGLDLYSQCEKFAPFDWFTLLQKEKRREKKWHEKLYKWIQSVTPNLHLDSNSQKESLIEIAKCLNLSIYPIP</sequence>
<accession>A0A9X2SXK2</accession>
<reference evidence="1" key="1">
    <citation type="journal article" date="2022" name="Arch. Microbiol.">
        <title>Bacteroides muris sp. nov. isolated from the cecum of wild-derived house mice.</title>
        <authorList>
            <person name="Fokt H."/>
            <person name="Unni R."/>
            <person name="Repnik U."/>
            <person name="Schmitz R.A."/>
            <person name="Bramkamp M."/>
            <person name="Baines J.F."/>
            <person name="Unterweger D."/>
        </authorList>
    </citation>
    <scope>NUCLEOTIDE SEQUENCE</scope>
    <source>
        <strain evidence="1">KH569_7</strain>
    </source>
</reference>
<organism evidence="1 2">
    <name type="scientific">Bacteroides muris</name>
    <name type="common">ex Fokt et al. 2023</name>
    <dbReference type="NCBI Taxonomy" id="2937417"/>
    <lineage>
        <taxon>Bacteria</taxon>
        <taxon>Pseudomonadati</taxon>
        <taxon>Bacteroidota</taxon>
        <taxon>Bacteroidia</taxon>
        <taxon>Bacteroidales</taxon>
        <taxon>Bacteroidaceae</taxon>
        <taxon>Bacteroides</taxon>
    </lineage>
</organism>
<reference evidence="1" key="2">
    <citation type="submission" date="2022-04" db="EMBL/GenBank/DDBJ databases">
        <authorList>
            <person name="Fokt H."/>
            <person name="Baines J."/>
        </authorList>
    </citation>
    <scope>NUCLEOTIDE SEQUENCE</scope>
    <source>
        <strain evidence="1">KH569_7</strain>
    </source>
</reference>